<accession>A0ABW1IXY2</accession>
<dbReference type="PANTHER" id="PTHR33744:SF1">
    <property type="entry name" value="DNA-BINDING TRANSCRIPTIONAL ACTIVATOR ADER"/>
    <property type="match status" value="1"/>
</dbReference>
<dbReference type="InterPro" id="IPR042070">
    <property type="entry name" value="PucR_C-HTH_sf"/>
</dbReference>
<dbReference type="InterPro" id="IPR025736">
    <property type="entry name" value="PucR_C-HTH_dom"/>
</dbReference>
<evidence type="ECO:0000313" key="4">
    <source>
        <dbReference type="Proteomes" id="UP001596302"/>
    </source>
</evidence>
<organism evidence="3 4">
    <name type="scientific">Pseudonocardia hispaniensis</name>
    <dbReference type="NCBI Taxonomy" id="904933"/>
    <lineage>
        <taxon>Bacteria</taxon>
        <taxon>Bacillati</taxon>
        <taxon>Actinomycetota</taxon>
        <taxon>Actinomycetes</taxon>
        <taxon>Pseudonocardiales</taxon>
        <taxon>Pseudonocardiaceae</taxon>
        <taxon>Pseudonocardia</taxon>
    </lineage>
</organism>
<gene>
    <name evidence="3" type="ORF">ACFQE5_02820</name>
</gene>
<protein>
    <submittedName>
        <fullName evidence="3">PucR family transcriptional regulator</fullName>
    </submittedName>
</protein>
<dbReference type="InterPro" id="IPR012914">
    <property type="entry name" value="PucR_dom"/>
</dbReference>
<dbReference type="Pfam" id="PF13556">
    <property type="entry name" value="HTH_30"/>
    <property type="match status" value="1"/>
</dbReference>
<keyword evidence="4" id="KW-1185">Reference proteome</keyword>
<dbReference type="PANTHER" id="PTHR33744">
    <property type="entry name" value="CARBOHYDRATE DIACID REGULATOR"/>
    <property type="match status" value="1"/>
</dbReference>
<dbReference type="Gene3D" id="1.10.10.2840">
    <property type="entry name" value="PucR C-terminal helix-turn-helix domain"/>
    <property type="match status" value="1"/>
</dbReference>
<dbReference type="RefSeq" id="WP_379582414.1">
    <property type="nucleotide sequence ID" value="NZ_JBHSQW010000007.1"/>
</dbReference>
<feature type="domain" description="PucR C-terminal helix-turn-helix" evidence="2">
    <location>
        <begin position="443"/>
        <end position="500"/>
    </location>
</feature>
<dbReference type="EMBL" id="JBHSQW010000007">
    <property type="protein sequence ID" value="MFC5993140.1"/>
    <property type="molecule type" value="Genomic_DNA"/>
</dbReference>
<dbReference type="InterPro" id="IPR051448">
    <property type="entry name" value="CdaR-like_regulators"/>
</dbReference>
<reference evidence="4" key="1">
    <citation type="journal article" date="2019" name="Int. J. Syst. Evol. Microbiol.">
        <title>The Global Catalogue of Microorganisms (GCM) 10K type strain sequencing project: providing services to taxonomists for standard genome sequencing and annotation.</title>
        <authorList>
            <consortium name="The Broad Institute Genomics Platform"/>
            <consortium name="The Broad Institute Genome Sequencing Center for Infectious Disease"/>
            <person name="Wu L."/>
            <person name="Ma J."/>
        </authorList>
    </citation>
    <scope>NUCLEOTIDE SEQUENCE [LARGE SCALE GENOMIC DNA]</scope>
    <source>
        <strain evidence="4">CCM 8391</strain>
    </source>
</reference>
<feature type="domain" description="Purine catabolism PurC-like" evidence="1">
    <location>
        <begin position="6"/>
        <end position="122"/>
    </location>
</feature>
<sequence length="506" mass="52122">MPVRWLLDRPELGLAVLAGADALDRLITWAHSIELADPVPWLRGGELLLTTGLRLSGDPEEQRAYVRSLSEAGVAAIGFGVGLSHQRVPHTLVAVADELGLPLLKVPLPTPFVAVVRAVTERLAQQQYEGFVRASRVQPRMTRAAVRGGAAAVVRELAKAVGGHALLLGADGTVLAGYPASAAGLAPSAVARLGGETAASTASVDAQGAVAAQVVRVGRRVHGHLLLITEAGLGAADQLLLGHAVSLVGLEQEKPLRVREAQNRLTASVLRLALDGGLAGPAAAEQLTAAGFPDAEGASALAVGGATPSRVLAVADRVLADEGVPCVGIERDGFALLLLPGEPAGLAESIIAESITSGTHGGCGRVRAGRARLAPSGELADVAARAVSAARVAAARGTELVDADGLAGQVLAGEPATREVLAELARARLGPLAEHDRRTGAELVASLRAFLEHHGQFEAASAALGVHRHTLRSRIDRIRELLGVDLDSAHVRAELLLALVAWSDRR</sequence>
<name>A0ABW1IXY2_9PSEU</name>
<dbReference type="Pfam" id="PF07905">
    <property type="entry name" value="PucR"/>
    <property type="match status" value="1"/>
</dbReference>
<proteinExistence type="predicted"/>
<evidence type="ECO:0000313" key="3">
    <source>
        <dbReference type="EMBL" id="MFC5993140.1"/>
    </source>
</evidence>
<evidence type="ECO:0000259" key="1">
    <source>
        <dbReference type="Pfam" id="PF07905"/>
    </source>
</evidence>
<evidence type="ECO:0000259" key="2">
    <source>
        <dbReference type="Pfam" id="PF13556"/>
    </source>
</evidence>
<dbReference type="Proteomes" id="UP001596302">
    <property type="component" value="Unassembled WGS sequence"/>
</dbReference>
<comment type="caution">
    <text evidence="3">The sequence shown here is derived from an EMBL/GenBank/DDBJ whole genome shotgun (WGS) entry which is preliminary data.</text>
</comment>